<dbReference type="PANTHER" id="PTHR11439">
    <property type="entry name" value="GAG-POL-RELATED RETROTRANSPOSON"/>
    <property type="match status" value="1"/>
</dbReference>
<dbReference type="Proteomes" id="UP001151760">
    <property type="component" value="Unassembled WGS sequence"/>
</dbReference>
<dbReference type="EMBL" id="BQNB010010769">
    <property type="protein sequence ID" value="GJS81728.1"/>
    <property type="molecule type" value="Genomic_DNA"/>
</dbReference>
<evidence type="ECO:0008006" key="3">
    <source>
        <dbReference type="Google" id="ProtNLM"/>
    </source>
</evidence>
<reference evidence="1" key="2">
    <citation type="submission" date="2022-01" db="EMBL/GenBank/DDBJ databases">
        <authorList>
            <person name="Yamashiro T."/>
            <person name="Shiraishi A."/>
            <person name="Satake H."/>
            <person name="Nakayama K."/>
        </authorList>
    </citation>
    <scope>NUCLEOTIDE SEQUENCE</scope>
</reference>
<gene>
    <name evidence="1" type="ORF">Tco_0748269</name>
</gene>
<comment type="caution">
    <text evidence="1">The sequence shown here is derived from an EMBL/GenBank/DDBJ whole genome shotgun (WGS) entry which is preliminary data.</text>
</comment>
<dbReference type="CDD" id="cd09272">
    <property type="entry name" value="RNase_HI_RT_Ty1"/>
    <property type="match status" value="1"/>
</dbReference>
<evidence type="ECO:0000313" key="1">
    <source>
        <dbReference type="EMBL" id="GJS81728.1"/>
    </source>
</evidence>
<dbReference type="PANTHER" id="PTHR11439:SF483">
    <property type="entry name" value="PEPTIDE SYNTHASE GLIP-LIKE, PUTATIVE (AFU_ORTHOLOGUE AFUA_3G12920)-RELATED"/>
    <property type="match status" value="1"/>
</dbReference>
<proteinExistence type="predicted"/>
<organism evidence="1 2">
    <name type="scientific">Tanacetum coccineum</name>
    <dbReference type="NCBI Taxonomy" id="301880"/>
    <lineage>
        <taxon>Eukaryota</taxon>
        <taxon>Viridiplantae</taxon>
        <taxon>Streptophyta</taxon>
        <taxon>Embryophyta</taxon>
        <taxon>Tracheophyta</taxon>
        <taxon>Spermatophyta</taxon>
        <taxon>Magnoliopsida</taxon>
        <taxon>eudicotyledons</taxon>
        <taxon>Gunneridae</taxon>
        <taxon>Pentapetalae</taxon>
        <taxon>asterids</taxon>
        <taxon>campanulids</taxon>
        <taxon>Asterales</taxon>
        <taxon>Asteraceae</taxon>
        <taxon>Asteroideae</taxon>
        <taxon>Anthemideae</taxon>
        <taxon>Anthemidinae</taxon>
        <taxon>Tanacetum</taxon>
    </lineage>
</organism>
<evidence type="ECO:0000313" key="2">
    <source>
        <dbReference type="Proteomes" id="UP001151760"/>
    </source>
</evidence>
<name>A0ABQ4YYJ6_9ASTR</name>
<keyword evidence="2" id="KW-1185">Reference proteome</keyword>
<accession>A0ABQ4YYJ6</accession>
<protein>
    <recommendedName>
        <fullName evidence="3">Retrotransposon protein, putative, unclassified</fullName>
    </recommendedName>
</protein>
<reference evidence="1" key="1">
    <citation type="journal article" date="2022" name="Int. J. Mol. Sci.">
        <title>Draft Genome of Tanacetum Coccineum: Genomic Comparison of Closely Related Tanacetum-Family Plants.</title>
        <authorList>
            <person name="Yamashiro T."/>
            <person name="Shiraishi A."/>
            <person name="Nakayama K."/>
            <person name="Satake H."/>
        </authorList>
    </citation>
    <scope>NUCLEOTIDE SEQUENCE</scope>
</reference>
<sequence>MSSNSSRHMRIMRDVKIQEEVTSGMFSVSWRLIGYLLKDYGFDFNKIPLYCDNKSAIALCCNNVQHSRSKHIDIRHHFIREQVENRVVELYFVETNYQLADILTKALPRERFEFLLPRLGMKSLTPETLKRLQAGEDE</sequence>